<feature type="signal peptide" evidence="2">
    <location>
        <begin position="1"/>
        <end position="24"/>
    </location>
</feature>
<dbReference type="OrthoDB" id="7412988at2"/>
<evidence type="ECO:0000256" key="2">
    <source>
        <dbReference type="SAM" id="SignalP"/>
    </source>
</evidence>
<dbReference type="EMBL" id="JMIW01000001">
    <property type="protein sequence ID" value="KEO91549.1"/>
    <property type="molecule type" value="Genomic_DNA"/>
</dbReference>
<reference evidence="4 5" key="1">
    <citation type="submission" date="2014-04" db="EMBL/GenBank/DDBJ databases">
        <title>A comprehensive comparison of genomes of Erythrobacter spp. strains.</title>
        <authorList>
            <person name="Zheng Q."/>
        </authorList>
    </citation>
    <scope>NUCLEOTIDE SEQUENCE [LARGE SCALE GENOMIC DNA]</scope>
    <source>
        <strain evidence="4 5">DSM 6997</strain>
    </source>
</reference>
<keyword evidence="5" id="KW-1185">Reference proteome</keyword>
<dbReference type="InterPro" id="IPR027385">
    <property type="entry name" value="Beta-barrel_OMP"/>
</dbReference>
<proteinExistence type="predicted"/>
<organism evidence="4 5">
    <name type="scientific">Erythrobacter longus</name>
    <dbReference type="NCBI Taxonomy" id="1044"/>
    <lineage>
        <taxon>Bacteria</taxon>
        <taxon>Pseudomonadati</taxon>
        <taxon>Pseudomonadota</taxon>
        <taxon>Alphaproteobacteria</taxon>
        <taxon>Sphingomonadales</taxon>
        <taxon>Erythrobacteraceae</taxon>
        <taxon>Erythrobacter/Porphyrobacter group</taxon>
        <taxon>Erythrobacter</taxon>
    </lineage>
</organism>
<evidence type="ECO:0000313" key="5">
    <source>
        <dbReference type="Proteomes" id="UP000027647"/>
    </source>
</evidence>
<feature type="domain" description="Outer membrane protein beta-barrel" evidence="3">
    <location>
        <begin position="160"/>
        <end position="340"/>
    </location>
</feature>
<name>A0A074MDM6_ERYLO</name>
<evidence type="ECO:0000259" key="3">
    <source>
        <dbReference type="Pfam" id="PF13505"/>
    </source>
</evidence>
<comment type="caution">
    <text evidence="4">The sequence shown here is derived from an EMBL/GenBank/DDBJ whole genome shotgun (WGS) entry which is preliminary data.</text>
</comment>
<sequence length="341" mass="36658">MSNRALLRSGLCLAAIASASPAAADVIIGPRVAYYFDNSNLRTSDGSDQALIVQQPDEAFLQNVRDLFQTDDVALDTSFEGEGVTANQIGFAMYGGMVNFGDDRDRFTFSAGYGEGSGEIELLSAATSTLTAGDRTITDIATQTLSGNVDYKRIDLEATWQRRQNEQFAIFAGVRFERIEADAQINVRSAQTGNIASEIQTVETGTFVPPQSSVLEFATTNEAQLTTASARAGVTMFAPFGDNAVAFANGMVHASYQPAYTARVITRPITQGGAELNSDFENADEFSFGPDIAVGAQFILSDQLALDVRYRAVLFFPVTGEQSFSDARVNHGLNLGLSLRL</sequence>
<evidence type="ECO:0000256" key="1">
    <source>
        <dbReference type="ARBA" id="ARBA00022729"/>
    </source>
</evidence>
<dbReference type="Pfam" id="PF13505">
    <property type="entry name" value="OMP_b-brl"/>
    <property type="match status" value="1"/>
</dbReference>
<evidence type="ECO:0000313" key="4">
    <source>
        <dbReference type="EMBL" id="KEO91549.1"/>
    </source>
</evidence>
<feature type="chain" id="PRO_5001698755" description="Outer membrane protein beta-barrel domain-containing protein" evidence="2">
    <location>
        <begin position="25"/>
        <end position="341"/>
    </location>
</feature>
<dbReference type="RefSeq" id="WP_034957818.1">
    <property type="nucleotide sequence ID" value="NZ_JMIW01000001.1"/>
</dbReference>
<dbReference type="Proteomes" id="UP000027647">
    <property type="component" value="Unassembled WGS sequence"/>
</dbReference>
<dbReference type="Gene3D" id="2.40.160.20">
    <property type="match status" value="1"/>
</dbReference>
<protein>
    <recommendedName>
        <fullName evidence="3">Outer membrane protein beta-barrel domain-containing protein</fullName>
    </recommendedName>
</protein>
<accession>A0A074MDM6</accession>
<gene>
    <name evidence="4" type="ORF">EH31_02455</name>
</gene>
<dbReference type="STRING" id="1044.EH31_02455"/>
<keyword evidence="1 2" id="KW-0732">Signal</keyword>
<dbReference type="AlphaFoldDB" id="A0A074MDM6"/>